<gene>
    <name evidence="2" type="ORF">MNAB215_2831</name>
</gene>
<keyword evidence="3" id="KW-1185">Reference proteome</keyword>
<dbReference type="Gene3D" id="3.90.1200.10">
    <property type="match status" value="1"/>
</dbReference>
<reference evidence="2 3" key="1">
    <citation type="submission" date="2017-01" db="EMBL/GenBank/DDBJ databases">
        <authorList>
            <consortium name="Urmite Genomes"/>
        </authorList>
    </citation>
    <scope>NUCLEOTIDE SEQUENCE [LARGE SCALE GENOMIC DNA]</scope>
    <source>
        <strain evidence="2 3">AB215</strain>
    </source>
</reference>
<evidence type="ECO:0000313" key="3">
    <source>
        <dbReference type="Proteomes" id="UP000240424"/>
    </source>
</evidence>
<dbReference type="InterPro" id="IPR002575">
    <property type="entry name" value="Aminoglycoside_PTrfase"/>
</dbReference>
<dbReference type="OrthoDB" id="3806873at2"/>
<dbReference type="SUPFAM" id="SSF56112">
    <property type="entry name" value="Protein kinase-like (PK-like)"/>
    <property type="match status" value="1"/>
</dbReference>
<dbReference type="InterPro" id="IPR041726">
    <property type="entry name" value="ACAD10_11_N"/>
</dbReference>
<proteinExistence type="predicted"/>
<dbReference type="STRING" id="1841861.GCA_900157365_01151"/>
<dbReference type="EMBL" id="FUEZ01000004">
    <property type="protein sequence ID" value="SPM40630.1"/>
    <property type="molecule type" value="Genomic_DNA"/>
</dbReference>
<dbReference type="PANTHER" id="PTHR21310:SF57">
    <property type="entry name" value="BLR2944 PROTEIN"/>
    <property type="match status" value="1"/>
</dbReference>
<dbReference type="InterPro" id="IPR051678">
    <property type="entry name" value="AGP_Transferase"/>
</dbReference>
<dbReference type="Proteomes" id="UP000240424">
    <property type="component" value="Unassembled WGS sequence"/>
</dbReference>
<dbReference type="GO" id="GO:0016301">
    <property type="term" value="F:kinase activity"/>
    <property type="evidence" value="ECO:0007669"/>
    <property type="project" value="UniProtKB-KW"/>
</dbReference>
<feature type="domain" description="Aminoglycoside phosphotransferase" evidence="1">
    <location>
        <begin position="110"/>
        <end position="318"/>
    </location>
</feature>
<dbReference type="Pfam" id="PF01636">
    <property type="entry name" value="APH"/>
    <property type="match status" value="1"/>
</dbReference>
<evidence type="ECO:0000313" key="2">
    <source>
        <dbReference type="EMBL" id="SPM40630.1"/>
    </source>
</evidence>
<dbReference type="AlphaFoldDB" id="A0A2U3PA66"/>
<organism evidence="2 3">
    <name type="scientific">Mycobacterium numidiamassiliense</name>
    <dbReference type="NCBI Taxonomy" id="1841861"/>
    <lineage>
        <taxon>Bacteria</taxon>
        <taxon>Bacillati</taxon>
        <taxon>Actinomycetota</taxon>
        <taxon>Actinomycetes</taxon>
        <taxon>Mycobacteriales</taxon>
        <taxon>Mycobacteriaceae</taxon>
        <taxon>Mycobacterium</taxon>
    </lineage>
</organism>
<keyword evidence="2" id="KW-0808">Transferase</keyword>
<keyword evidence="2" id="KW-0418">Kinase</keyword>
<dbReference type="CDD" id="cd05154">
    <property type="entry name" value="ACAD10_11_N-like"/>
    <property type="match status" value="1"/>
</dbReference>
<sequence>MVSPAVPLFARPHLASVDKDAPSESWIEYLRRRYPTESELDRVLNRRQRNRATSRYTPPTLDTLTTAVTAILSDRLDEPFTVSDGRWLSGGASKLQMAFTLDWVAPGTGRTRTPLVLRMEPAESMVETSRLREFQVIKAFQGMVPVPPVYWLDAQAEHLPYPGLVYGMVAGSTKPSAASVGVSGLGTNLGPQLRGPLAQQMVRHLAAIHTFDFTNADLDAFDRPELGTQSVEWAVNWWSRAWDEDCGEDIPLMRLAAHWLRTNMPPVERLSIVHGDFRTGNYLFTEHDRKVTAILDWELARIGDRHQDLAWIAAPAFGHLAEDGATFLASGLLPTDQLYADYERISGLSVDPQRLHYYRVFNAFSIAVLALGTGYRIAGGAKTHQDITVAWLIGIGSSMLHEIHQLLETGA</sequence>
<protein>
    <submittedName>
        <fullName evidence="2">Predicted kinase, aminoglycoside phosphotransferase (APT) family</fullName>
    </submittedName>
</protein>
<accession>A0A2U3PA66</accession>
<dbReference type="Gene3D" id="3.30.200.20">
    <property type="entry name" value="Phosphorylase Kinase, domain 1"/>
    <property type="match status" value="1"/>
</dbReference>
<dbReference type="InterPro" id="IPR011009">
    <property type="entry name" value="Kinase-like_dom_sf"/>
</dbReference>
<name>A0A2U3PA66_9MYCO</name>
<dbReference type="PANTHER" id="PTHR21310">
    <property type="entry name" value="AMINOGLYCOSIDE PHOSPHOTRANSFERASE-RELATED-RELATED"/>
    <property type="match status" value="1"/>
</dbReference>
<evidence type="ECO:0000259" key="1">
    <source>
        <dbReference type="Pfam" id="PF01636"/>
    </source>
</evidence>
<dbReference type="RefSeq" id="WP_077079398.1">
    <property type="nucleotide sequence ID" value="NZ_FUEZ01000004.1"/>
</dbReference>